<sequence length="99" mass="11103">MSNVESQRLGATLSDIDHVMGVTRSVRESESNAAERGRLKRALWNLNAAVDDIEDYLRGRSEREFVAEVSTKMGVDVDDLDVESEVVDGEVVHRARWSL</sequence>
<protein>
    <submittedName>
        <fullName evidence="1">Uncharacterized protein</fullName>
    </submittedName>
</protein>
<dbReference type="STRING" id="523841.HFX_1334"/>
<reference evidence="2 7" key="4">
    <citation type="submission" date="2014-04" db="EMBL/GenBank/DDBJ databases">
        <title>Transcriptional profiles of Haloferax mediterranei on the basis of nitrogen availability.</title>
        <authorList>
            <person name="Bautista V."/>
        </authorList>
    </citation>
    <scope>NUCLEOTIDE SEQUENCE [LARGE SCALE GENOMIC DNA]</scope>
    <source>
        <strain evidence="2">ATCC 33500</strain>
        <strain evidence="7">ATCC 33500 / DSM 1411 / JCM 8866 / NBRC 14739 / NCIMB 2177 / R-4</strain>
    </source>
</reference>
<reference evidence="4 8" key="6">
    <citation type="submission" date="2019-04" db="EMBL/GenBank/DDBJ databases">
        <title>Methylomes of two halophilic Archaea, Haloarcula marismortui and Haloferax mediterranei.</title>
        <authorList>
            <person name="DasSarma S."/>
            <person name="DasSarma P."/>
            <person name="DasSarma S."/>
            <person name="Fomenkov A."/>
            <person name="Vincze T."/>
            <person name="Anton B.P."/>
            <person name="Roberts R.J."/>
        </authorList>
    </citation>
    <scope>NUCLEOTIDE SEQUENCE [LARGE SCALE GENOMIC DNA]</scope>
    <source>
        <strain evidence="4">ATCC 33500</strain>
        <strain evidence="8">ATCC 33500 / DSM 1411 / JCM 8866 / NBRC 14739 / NCIMB 2177 / R-4</strain>
    </source>
</reference>
<reference evidence="1" key="5">
    <citation type="submission" date="2014-05" db="EMBL/GenBank/DDBJ databases">
        <authorList>
            <person name="Wang L."/>
            <person name="Yang H."/>
            <person name="Xiang H."/>
        </authorList>
    </citation>
    <scope>NUCLEOTIDE SEQUENCE</scope>
    <source>
        <strain evidence="1">CGMCC 1.2087</strain>
    </source>
</reference>
<evidence type="ECO:0000313" key="5">
    <source>
        <dbReference type="Proteomes" id="UP000006469"/>
    </source>
</evidence>
<evidence type="ECO:0000313" key="1">
    <source>
        <dbReference type="EMBL" id="AFK19045.1"/>
    </source>
</evidence>
<dbReference type="EMBL" id="AOLO01000004">
    <property type="protein sequence ID" value="EMA03691.1"/>
    <property type="molecule type" value="Genomic_DNA"/>
</dbReference>
<reference evidence="3 6" key="3">
    <citation type="journal article" date="2014" name="PLoS Genet.">
        <title>Phylogenetically driven sequencing of extremely halophilic archaea reveals strategies for static and dynamic osmo-response.</title>
        <authorList>
            <person name="Becker E.A."/>
            <person name="Seitzer P.M."/>
            <person name="Tritt A."/>
            <person name="Larsen D."/>
            <person name="Krusor M."/>
            <person name="Yao A.I."/>
            <person name="Wu D."/>
            <person name="Madern D."/>
            <person name="Eisen J.A."/>
            <person name="Darling A.E."/>
            <person name="Facciotti M.T."/>
        </authorList>
    </citation>
    <scope>NUCLEOTIDE SEQUENCE [LARGE SCALE GENOMIC DNA]</scope>
    <source>
        <strain evidence="3">ATCC 33500</strain>
        <strain evidence="6">ATCC 33500 / DSM 1411 / JCM 8866 / NBRC 14739 / NCIMB 2177 / R-4</strain>
    </source>
</reference>
<dbReference type="EMBL" id="CP001868">
    <property type="protein sequence ID" value="AFK19045.1"/>
    <property type="molecule type" value="Genomic_DNA"/>
</dbReference>
<evidence type="ECO:0000313" key="2">
    <source>
        <dbReference type="EMBL" id="AHZ21596.1"/>
    </source>
</evidence>
<dbReference type="KEGG" id="hme:HFX_1334"/>
<evidence type="ECO:0000313" key="7">
    <source>
        <dbReference type="Proteomes" id="UP000027075"/>
    </source>
</evidence>
<evidence type="ECO:0000313" key="6">
    <source>
        <dbReference type="Proteomes" id="UP000011603"/>
    </source>
</evidence>
<dbReference type="Proteomes" id="UP000006469">
    <property type="component" value="Chromosome"/>
</dbReference>
<organism evidence="1 5">
    <name type="scientific">Haloferax mediterranei (strain ATCC 33500 / DSM 1411 / JCM 8866 / NBRC 14739 / NCIMB 2177 / R-4)</name>
    <name type="common">Halobacterium mediterranei</name>
    <dbReference type="NCBI Taxonomy" id="523841"/>
    <lineage>
        <taxon>Archaea</taxon>
        <taxon>Methanobacteriati</taxon>
        <taxon>Methanobacteriota</taxon>
        <taxon>Stenosarchaea group</taxon>
        <taxon>Halobacteria</taxon>
        <taxon>Halobacteriales</taxon>
        <taxon>Haloferacaceae</taxon>
        <taxon>Haloferax</taxon>
    </lineage>
</organism>
<dbReference type="Proteomes" id="UP000299011">
    <property type="component" value="Chromosome"/>
</dbReference>
<dbReference type="AlphaFoldDB" id="I3R485"/>
<gene>
    <name evidence="1" type="ordered locus">HFX_1334</name>
    <name evidence="2" type="ORF">BM92_02520</name>
    <name evidence="3" type="ORF">C439_03840</name>
    <name evidence="4" type="ORF">E6P09_09685</name>
</gene>
<reference evidence="1" key="1">
    <citation type="journal article" date="2012" name="Appl. Environ. Microbiol.">
        <title>Identification of the haloarchaeal phasin (PhaP) that functions in polyhydroxyalkanoate accumulation and granule formation in Haloferax mediterranei.</title>
        <authorList>
            <person name="Cai S."/>
            <person name="Cai L."/>
            <person name="Liu H."/>
            <person name="Liu X."/>
            <person name="Han J."/>
            <person name="Zhou J."/>
            <person name="Xiang H."/>
        </authorList>
    </citation>
    <scope>NUCLEOTIDE SEQUENCE</scope>
    <source>
        <strain evidence="1">CGMCC 1.2087</strain>
    </source>
</reference>
<dbReference type="Proteomes" id="UP000027075">
    <property type="component" value="Chromosome"/>
</dbReference>
<evidence type="ECO:0000313" key="3">
    <source>
        <dbReference type="EMBL" id="EMA03691.1"/>
    </source>
</evidence>
<proteinExistence type="predicted"/>
<dbReference type="EMBL" id="CP007551">
    <property type="protein sequence ID" value="AHZ21596.1"/>
    <property type="molecule type" value="Genomic_DNA"/>
</dbReference>
<dbReference type="PATRIC" id="fig|523841.21.peg.780"/>
<accession>I3R485</accession>
<keyword evidence="6" id="KW-1185">Reference proteome</keyword>
<dbReference type="RefSeq" id="WP_004057204.1">
    <property type="nucleotide sequence ID" value="NC_017941.2"/>
</dbReference>
<evidence type="ECO:0000313" key="4">
    <source>
        <dbReference type="EMBL" id="QCQ75518.1"/>
    </source>
</evidence>
<reference evidence="1 5" key="2">
    <citation type="journal article" date="2012" name="J. Bacteriol.">
        <title>Complete genome sequence of the metabolically versatile halophilic archaeon Haloferax mediterranei, a poly(3-hydroxybutyrate-co-3-hydroxyvalerate) producer.</title>
        <authorList>
            <person name="Han J."/>
            <person name="Zhang F."/>
            <person name="Hou J."/>
            <person name="Liu X."/>
            <person name="Li M."/>
            <person name="Liu H."/>
            <person name="Cai L."/>
            <person name="Zhang B."/>
            <person name="Chen Y."/>
            <person name="Zhou J."/>
            <person name="Hu S."/>
            <person name="Xiang H."/>
        </authorList>
    </citation>
    <scope>NUCLEOTIDE SEQUENCE [LARGE SCALE GENOMIC DNA]</scope>
    <source>
        <strain evidence="5">ATCC 33500 / DSM 1411 / JCM 8866 / NBRC 14739 / NCIMB 2177 / R-4</strain>
        <strain evidence="1">CGMCC 1.2087</strain>
    </source>
</reference>
<evidence type="ECO:0000313" key="8">
    <source>
        <dbReference type="Proteomes" id="UP000299011"/>
    </source>
</evidence>
<dbReference type="PaxDb" id="523841-HFX_1334"/>
<dbReference type="Proteomes" id="UP000011603">
    <property type="component" value="Unassembled WGS sequence"/>
</dbReference>
<dbReference type="EMBL" id="CP039139">
    <property type="protein sequence ID" value="QCQ75518.1"/>
    <property type="molecule type" value="Genomic_DNA"/>
</dbReference>
<name>I3R485_HALMT</name>
<dbReference type="GeneID" id="40156688"/>
<dbReference type="HOGENOM" id="CLU_2313703_0_0_2"/>